<evidence type="ECO:0000259" key="1">
    <source>
        <dbReference type="Pfam" id="PF00258"/>
    </source>
</evidence>
<accession>A0A9D1GFG0</accession>
<comment type="caution">
    <text evidence="2">The sequence shown here is derived from an EMBL/GenBank/DDBJ whole genome shotgun (WGS) entry which is preliminary data.</text>
</comment>
<name>A0A9D1GFG0_9BACT</name>
<dbReference type="Gene3D" id="3.40.50.360">
    <property type="match status" value="1"/>
</dbReference>
<dbReference type="InterPro" id="IPR029039">
    <property type="entry name" value="Flavoprotein-like_sf"/>
</dbReference>
<dbReference type="InterPro" id="IPR008254">
    <property type="entry name" value="Flavodoxin/NO_synth"/>
</dbReference>
<sequence>MKAIVIYYSHKGRTANYAREIAMYLWSKGISVSLCSVSDFDRNKAKEADLLLTGCWTCGWFIINQHPHEQWKSLAKTISGIFPIEKTLFFTTYKIRTGSMFRNMKHAMNIPASTRVHRLQSRTGKLSEHDRELLNLFINK</sequence>
<evidence type="ECO:0000313" key="2">
    <source>
        <dbReference type="EMBL" id="HIT40023.1"/>
    </source>
</evidence>
<dbReference type="Pfam" id="PF00258">
    <property type="entry name" value="Flavodoxin_1"/>
    <property type="match status" value="1"/>
</dbReference>
<dbReference type="EMBL" id="DVKT01000062">
    <property type="protein sequence ID" value="HIT40023.1"/>
    <property type="molecule type" value="Genomic_DNA"/>
</dbReference>
<gene>
    <name evidence="2" type="ORF">IAD06_08330</name>
</gene>
<organism evidence="2 3">
    <name type="scientific">Candidatus Caccoplasma intestinavium</name>
    <dbReference type="NCBI Taxonomy" id="2840716"/>
    <lineage>
        <taxon>Bacteria</taxon>
        <taxon>Pseudomonadati</taxon>
        <taxon>Bacteroidota</taxon>
        <taxon>Bacteroidia</taxon>
        <taxon>Bacteroidales</taxon>
        <taxon>Bacteroidaceae</taxon>
        <taxon>Bacteroidaceae incertae sedis</taxon>
        <taxon>Candidatus Caccoplasma</taxon>
    </lineage>
</organism>
<dbReference type="Proteomes" id="UP000886722">
    <property type="component" value="Unassembled WGS sequence"/>
</dbReference>
<reference evidence="2" key="1">
    <citation type="submission" date="2020-10" db="EMBL/GenBank/DDBJ databases">
        <authorList>
            <person name="Gilroy R."/>
        </authorList>
    </citation>
    <scope>NUCLEOTIDE SEQUENCE</scope>
    <source>
        <strain evidence="2">21143</strain>
    </source>
</reference>
<dbReference type="SUPFAM" id="SSF52218">
    <property type="entry name" value="Flavoproteins"/>
    <property type="match status" value="1"/>
</dbReference>
<proteinExistence type="predicted"/>
<protein>
    <submittedName>
        <fullName evidence="2">Flavodoxin domain-containing protein</fullName>
    </submittedName>
</protein>
<dbReference type="AlphaFoldDB" id="A0A9D1GFG0"/>
<dbReference type="GO" id="GO:0010181">
    <property type="term" value="F:FMN binding"/>
    <property type="evidence" value="ECO:0007669"/>
    <property type="project" value="InterPro"/>
</dbReference>
<evidence type="ECO:0000313" key="3">
    <source>
        <dbReference type="Proteomes" id="UP000886722"/>
    </source>
</evidence>
<reference evidence="2" key="2">
    <citation type="journal article" date="2021" name="PeerJ">
        <title>Extensive microbial diversity within the chicken gut microbiome revealed by metagenomics and culture.</title>
        <authorList>
            <person name="Gilroy R."/>
            <person name="Ravi A."/>
            <person name="Getino M."/>
            <person name="Pursley I."/>
            <person name="Horton D.L."/>
            <person name="Alikhan N.F."/>
            <person name="Baker D."/>
            <person name="Gharbi K."/>
            <person name="Hall N."/>
            <person name="Watson M."/>
            <person name="Adriaenssens E.M."/>
            <person name="Foster-Nyarko E."/>
            <person name="Jarju S."/>
            <person name="Secka A."/>
            <person name="Antonio M."/>
            <person name="Oren A."/>
            <person name="Chaudhuri R.R."/>
            <person name="La Ragione R."/>
            <person name="Hildebrand F."/>
            <person name="Pallen M.J."/>
        </authorList>
    </citation>
    <scope>NUCLEOTIDE SEQUENCE</scope>
    <source>
        <strain evidence="2">21143</strain>
    </source>
</reference>
<feature type="domain" description="Flavodoxin-like" evidence="1">
    <location>
        <begin position="5"/>
        <end position="60"/>
    </location>
</feature>